<evidence type="ECO:0000313" key="6">
    <source>
        <dbReference type="Proteomes" id="UP000317374"/>
    </source>
</evidence>
<dbReference type="PANTHER" id="PTHR30629">
    <property type="entry name" value="PROPHAGE INTEGRASE"/>
    <property type="match status" value="1"/>
</dbReference>
<accession>A0A564NDI1</accession>
<dbReference type="InterPro" id="IPR002104">
    <property type="entry name" value="Integrase_catalytic"/>
</dbReference>
<evidence type="ECO:0000256" key="2">
    <source>
        <dbReference type="ARBA" id="ARBA00022908"/>
    </source>
</evidence>
<protein>
    <recommendedName>
        <fullName evidence="4">Tyr recombinase domain-containing protein</fullName>
    </recommendedName>
</protein>
<keyword evidence="2" id="KW-0229">DNA integration</keyword>
<gene>
    <name evidence="5" type="ORF">SB6422_03669</name>
</gene>
<reference evidence="5 6" key="1">
    <citation type="submission" date="2019-07" db="EMBL/GenBank/DDBJ databases">
        <authorList>
            <person name="Brisse S."/>
            <person name="Rodrigues C."/>
            <person name="Thorpe H."/>
        </authorList>
    </citation>
    <scope>NUCLEOTIDE SEQUENCE [LARGE SCALE GENOMIC DNA]</scope>
    <source>
        <strain evidence="5">SB6422</strain>
    </source>
</reference>
<evidence type="ECO:0000259" key="4">
    <source>
        <dbReference type="PROSITE" id="PS51898"/>
    </source>
</evidence>
<dbReference type="InterPro" id="IPR011010">
    <property type="entry name" value="DNA_brk_join_enz"/>
</dbReference>
<dbReference type="Pfam" id="PF00589">
    <property type="entry name" value="Phage_integrase"/>
    <property type="match status" value="1"/>
</dbReference>
<dbReference type="GO" id="GO:0006310">
    <property type="term" value="P:DNA recombination"/>
    <property type="evidence" value="ECO:0007669"/>
    <property type="project" value="UniProtKB-KW"/>
</dbReference>
<keyword evidence="3" id="KW-0233">DNA recombination</keyword>
<dbReference type="PROSITE" id="PS51898">
    <property type="entry name" value="TYR_RECOMBINASE"/>
    <property type="match status" value="1"/>
</dbReference>
<dbReference type="GO" id="GO:0003677">
    <property type="term" value="F:DNA binding"/>
    <property type="evidence" value="ECO:0007669"/>
    <property type="project" value="InterPro"/>
</dbReference>
<dbReference type="GO" id="GO:0015074">
    <property type="term" value="P:DNA integration"/>
    <property type="evidence" value="ECO:0007669"/>
    <property type="project" value="UniProtKB-KW"/>
</dbReference>
<evidence type="ECO:0000256" key="1">
    <source>
        <dbReference type="ARBA" id="ARBA00008857"/>
    </source>
</evidence>
<dbReference type="PANTHER" id="PTHR30629:SF2">
    <property type="entry name" value="PROPHAGE INTEGRASE INTS-RELATED"/>
    <property type="match status" value="1"/>
</dbReference>
<organism evidence="5 6">
    <name type="scientific">Klebsiella huaxiensis</name>
    <dbReference type="NCBI Taxonomy" id="2153354"/>
    <lineage>
        <taxon>Bacteria</taxon>
        <taxon>Pseudomonadati</taxon>
        <taxon>Pseudomonadota</taxon>
        <taxon>Gammaproteobacteria</taxon>
        <taxon>Enterobacterales</taxon>
        <taxon>Enterobacteriaceae</taxon>
        <taxon>Klebsiella/Raoultella group</taxon>
        <taxon>Klebsiella</taxon>
    </lineage>
</organism>
<feature type="domain" description="Tyr recombinase" evidence="4">
    <location>
        <begin position="294"/>
        <end position="492"/>
    </location>
</feature>
<sequence length="520" mass="59726">MAPSETLLNSHKSKNLYTRSILATIWYTHLKCWYTSMKMTLNQSIIINKLSIDVKPSLDQDGRVVYLPNIDRKPYLITDSHRDSPVGFGVKISATKKTYIVQRRVSSPGNRPKTGGKSPSEVIRSTIGNVSDFANIDQAREVARNLVQTMKLTKRNPNKIKRESDASELTISEVFAQYRQHLLGRAKPAKPNTLAVLDKAENRLSEWAGLRVKDLTGNEILRKFDEIASRARTAAEQTFRWINVAVRHAIEIEASNAQTQQRQPYLSYNPFSILKVQKKFRTRSELEDSYRAKGVRNPLSPKDTLGRFLTALHNKRSFNRLGCDYLLLTVLLGARKEETASLCWREFLTNEEAKTTSYVDLENRLIRFYDTKNRNDHELPICDAVKRVLEDRRDIIMDSGIRPEKQKWVFPARSNRSKAGHYSDSKSLREYICADAGITKLGMHDLRRTFGRVAEELTSYAVVKRLLNHRNTTDPTERYAVPDEERVFEALQRIELHMLMTAPKLYNALLASKNYPPLPE</sequence>
<dbReference type="SUPFAM" id="SSF56349">
    <property type="entry name" value="DNA breaking-rejoining enzymes"/>
    <property type="match status" value="1"/>
</dbReference>
<dbReference type="Gene3D" id="1.10.443.10">
    <property type="entry name" value="Intergrase catalytic core"/>
    <property type="match status" value="1"/>
</dbReference>
<evidence type="ECO:0000313" key="5">
    <source>
        <dbReference type="EMBL" id="VUT03915.1"/>
    </source>
</evidence>
<comment type="similarity">
    <text evidence="1">Belongs to the 'phage' integrase family.</text>
</comment>
<dbReference type="InterPro" id="IPR013762">
    <property type="entry name" value="Integrase-like_cat_sf"/>
</dbReference>
<evidence type="ECO:0000256" key="3">
    <source>
        <dbReference type="ARBA" id="ARBA00023172"/>
    </source>
</evidence>
<dbReference type="Proteomes" id="UP000317374">
    <property type="component" value="Unassembled WGS sequence"/>
</dbReference>
<dbReference type="EMBL" id="CABGGW010000051">
    <property type="protein sequence ID" value="VUT03915.1"/>
    <property type="molecule type" value="Genomic_DNA"/>
</dbReference>
<dbReference type="InterPro" id="IPR050808">
    <property type="entry name" value="Phage_Integrase"/>
</dbReference>
<proteinExistence type="inferred from homology"/>
<dbReference type="AlphaFoldDB" id="A0A564NDI1"/>
<name>A0A564NDI1_9ENTR</name>